<dbReference type="RefSeq" id="XP_026687297.1">
    <property type="nucleotide sequence ID" value="XM_026831496.1"/>
</dbReference>
<evidence type="ECO:0000259" key="1">
    <source>
        <dbReference type="PROSITE" id="PS50878"/>
    </source>
</evidence>
<dbReference type="GO" id="GO:0003676">
    <property type="term" value="F:nucleic acid binding"/>
    <property type="evidence" value="ECO:0007669"/>
    <property type="project" value="InterPro"/>
</dbReference>
<dbReference type="InterPro" id="IPR002156">
    <property type="entry name" value="RNaseH_domain"/>
</dbReference>
<dbReference type="GO" id="GO:0004523">
    <property type="term" value="F:RNA-DNA hybrid ribonuclease activity"/>
    <property type="evidence" value="ECO:0007669"/>
    <property type="project" value="InterPro"/>
</dbReference>
<dbReference type="STRING" id="121845.A0A3Q0JJI3"/>
<evidence type="ECO:0000313" key="3">
    <source>
        <dbReference type="Proteomes" id="UP000079169"/>
    </source>
</evidence>
<evidence type="ECO:0000259" key="2">
    <source>
        <dbReference type="PROSITE" id="PS50879"/>
    </source>
</evidence>
<dbReference type="RefSeq" id="XP_026687298.1">
    <property type="nucleotide sequence ID" value="XM_026831497.1"/>
</dbReference>
<dbReference type="Gene3D" id="3.30.420.10">
    <property type="entry name" value="Ribonuclease H-like superfamily/Ribonuclease H"/>
    <property type="match status" value="1"/>
</dbReference>
<gene>
    <name evidence="4 5" type="primary">LOC113471980</name>
</gene>
<keyword evidence="3" id="KW-1185">Reference proteome</keyword>
<dbReference type="SUPFAM" id="SSF56672">
    <property type="entry name" value="DNA/RNA polymerases"/>
    <property type="match status" value="1"/>
</dbReference>
<dbReference type="KEGG" id="dci:113471980"/>
<dbReference type="InterPro" id="IPR052560">
    <property type="entry name" value="RdDP_mobile_element"/>
</dbReference>
<feature type="domain" description="Reverse transcriptase" evidence="1">
    <location>
        <begin position="64"/>
        <end position="335"/>
    </location>
</feature>
<dbReference type="SUPFAM" id="SSF53098">
    <property type="entry name" value="Ribonuclease H-like"/>
    <property type="match status" value="1"/>
</dbReference>
<dbReference type="InterPro" id="IPR000477">
    <property type="entry name" value="RT_dom"/>
</dbReference>
<dbReference type="GO" id="GO:0071897">
    <property type="term" value="P:DNA biosynthetic process"/>
    <property type="evidence" value="ECO:0007669"/>
    <property type="project" value="UniProtKB-ARBA"/>
</dbReference>
<dbReference type="PROSITE" id="PS50879">
    <property type="entry name" value="RNASE_H_1"/>
    <property type="match status" value="1"/>
</dbReference>
<reference evidence="4 5" key="1">
    <citation type="submission" date="2025-04" db="UniProtKB">
        <authorList>
            <consortium name="RefSeq"/>
        </authorList>
    </citation>
    <scope>IDENTIFICATION</scope>
</reference>
<dbReference type="GeneID" id="113471980"/>
<dbReference type="InterPro" id="IPR043502">
    <property type="entry name" value="DNA/RNA_pol_sf"/>
</dbReference>
<dbReference type="GO" id="GO:0042575">
    <property type="term" value="C:DNA polymerase complex"/>
    <property type="evidence" value="ECO:0007669"/>
    <property type="project" value="UniProtKB-ARBA"/>
</dbReference>
<dbReference type="CDD" id="cd09276">
    <property type="entry name" value="Rnase_HI_RT_non_LTR"/>
    <property type="match status" value="1"/>
</dbReference>
<dbReference type="Pfam" id="PF00078">
    <property type="entry name" value="RVT_1"/>
    <property type="match status" value="1"/>
</dbReference>
<feature type="domain" description="RNase H type-1" evidence="2">
    <location>
        <begin position="546"/>
        <end position="679"/>
    </location>
</feature>
<evidence type="ECO:0000313" key="5">
    <source>
        <dbReference type="RefSeq" id="XP_026687298.1"/>
    </source>
</evidence>
<name>A0A3Q0JJI3_DIACI</name>
<dbReference type="InterPro" id="IPR036397">
    <property type="entry name" value="RNaseH_sf"/>
</dbReference>
<accession>A0A3Q0JJI3</accession>
<dbReference type="PANTHER" id="PTHR36688">
    <property type="entry name" value="ENDO/EXONUCLEASE/PHOSPHATASE DOMAIN-CONTAINING PROTEIN"/>
    <property type="match status" value="1"/>
</dbReference>
<dbReference type="PANTHER" id="PTHR36688:SF1">
    <property type="entry name" value="ENDONUCLEASE_EXONUCLEASE_PHOSPHATASE DOMAIN-CONTAINING PROTEIN"/>
    <property type="match status" value="1"/>
</dbReference>
<proteinExistence type="predicted"/>
<dbReference type="AlphaFoldDB" id="A0A3Q0JJI3"/>
<dbReference type="InterPro" id="IPR012337">
    <property type="entry name" value="RNaseH-like_sf"/>
</dbReference>
<sequence>MALKISPPENTEQCVYNLPFNMTELTSTFKGCRSSAVGIDKVSYQMIIKLPYDALEKLLEVFNIIWSTGKFPNCWKTAVVVPVLKPNRDKLNAKNYRPISLLSCMNKIMERMINKRLNWVVNNNETLNDPFQSGNRQHRTTMDNLMLLEQEVLSAFQNKEYVVAVALDIAMAFERINKVSVLTKLASAGVGGPLFKYISNFMEGPQITVKVDSTFSSIHRLENSIRQGSSLSGNIFDIAVSDINKYIPKQVNHGMFVDDKIIYVRHGNLSVIQHLLQRTLDNISKWSKTNGLKFSFEKTQGIVFSKRAIADIPVLYFGNNQVVFHTELKWLGLNLDSKWNFRKHVQITRNKCLKAMNVLKVINNKNWGVGRSCLMKLFNAFIRPIMEYGSVIYGSAKPNDLKPLNTVYHSCIRIITGAFRTSPVPSLYVESGQPPLETRRLILLSNYVTKLMSQKNNPCHLIVTRNTNQCFRVLNEKYPMPIRVRMERLVHINESKLIQNIIQINDKVSPWSSQQPVVRMLTDESKKSILPYEARNLFYEFKSKKQGRCLFAFSDGSKSTSYTGFAFSCENEVRSYKMNNICSIFTAELLAIYQCIDYVWSLAINGNLLYSEIVICSDSKSSLMAIQNIFSSNGIVQDIIYKVKELQDLHTQVEFLWVPSHCGIAENERVDLAAKNPTNPIPCDKLYLDDVKKANKKILLREWEDDWQTNFGTNKLWKIKKDIKPWKSSYKFHRVDEIVVCRLRIGHSVLTHKHLFKREPPPLCQHCQAILSIKHILIECPAFAMQRRKWKIDQSLNEILGDDKDKISRCINFTRDLKLFARF</sequence>
<dbReference type="Pfam" id="PF00075">
    <property type="entry name" value="RNase_H"/>
    <property type="match status" value="1"/>
</dbReference>
<dbReference type="Proteomes" id="UP000079169">
    <property type="component" value="Unplaced"/>
</dbReference>
<dbReference type="PaxDb" id="121845-A0A3Q0JJI3"/>
<protein>
    <submittedName>
        <fullName evidence="4">Uncharacterized protein LOC113471980 isoform X1</fullName>
    </submittedName>
    <submittedName>
        <fullName evidence="5">Uncharacterized protein LOC113471980 isoform X2</fullName>
    </submittedName>
</protein>
<dbReference type="CDD" id="cd01650">
    <property type="entry name" value="RT_nLTR_like"/>
    <property type="match status" value="1"/>
</dbReference>
<evidence type="ECO:0000313" key="4">
    <source>
        <dbReference type="RefSeq" id="XP_026687297.1"/>
    </source>
</evidence>
<dbReference type="PROSITE" id="PS50878">
    <property type="entry name" value="RT_POL"/>
    <property type="match status" value="1"/>
</dbReference>
<organism evidence="3 5">
    <name type="scientific">Diaphorina citri</name>
    <name type="common">Asian citrus psyllid</name>
    <dbReference type="NCBI Taxonomy" id="121845"/>
    <lineage>
        <taxon>Eukaryota</taxon>
        <taxon>Metazoa</taxon>
        <taxon>Ecdysozoa</taxon>
        <taxon>Arthropoda</taxon>
        <taxon>Hexapoda</taxon>
        <taxon>Insecta</taxon>
        <taxon>Pterygota</taxon>
        <taxon>Neoptera</taxon>
        <taxon>Paraneoptera</taxon>
        <taxon>Hemiptera</taxon>
        <taxon>Sternorrhyncha</taxon>
        <taxon>Psylloidea</taxon>
        <taxon>Psyllidae</taxon>
        <taxon>Diaphorininae</taxon>
        <taxon>Diaphorina</taxon>
    </lineage>
</organism>